<proteinExistence type="predicted"/>
<organism evidence="1 2">
    <name type="scientific">Chryseobacterium herbae</name>
    <dbReference type="NCBI Taxonomy" id="2976476"/>
    <lineage>
        <taxon>Bacteria</taxon>
        <taxon>Pseudomonadati</taxon>
        <taxon>Bacteroidota</taxon>
        <taxon>Flavobacteriia</taxon>
        <taxon>Flavobacteriales</taxon>
        <taxon>Weeksellaceae</taxon>
        <taxon>Chryseobacterium group</taxon>
        <taxon>Chryseobacterium</taxon>
    </lineage>
</organism>
<dbReference type="Proteomes" id="UP001525566">
    <property type="component" value="Unassembled WGS sequence"/>
</dbReference>
<gene>
    <name evidence="1" type="ORF">N0B48_15955</name>
</gene>
<accession>A0ABT2IXR1</accession>
<comment type="caution">
    <text evidence="1">The sequence shown here is derived from an EMBL/GenBank/DDBJ whole genome shotgun (WGS) entry which is preliminary data.</text>
</comment>
<sequence length="112" mass="13326">MILTKEQALHIANGVMKYISKKLNLEILENKEILVEYSENLLEWKKFNIERGWDIIFPAYNFQFQNDEGFYSITINDETQQPIYFINSTGGRSCVGFIKKSNEEKYYIDWQP</sequence>
<evidence type="ECO:0008006" key="3">
    <source>
        <dbReference type="Google" id="ProtNLM"/>
    </source>
</evidence>
<evidence type="ECO:0000313" key="1">
    <source>
        <dbReference type="EMBL" id="MCT2563390.1"/>
    </source>
</evidence>
<dbReference type="RefSeq" id="WP_259839817.1">
    <property type="nucleotide sequence ID" value="NZ_JAOAMU010000005.1"/>
</dbReference>
<keyword evidence="2" id="KW-1185">Reference proteome</keyword>
<name>A0ABT2IXR1_9FLAO</name>
<evidence type="ECO:0000313" key="2">
    <source>
        <dbReference type="Proteomes" id="UP001525566"/>
    </source>
</evidence>
<dbReference type="EMBL" id="JAOAMU010000005">
    <property type="protein sequence ID" value="MCT2563390.1"/>
    <property type="molecule type" value="Genomic_DNA"/>
</dbReference>
<protein>
    <recommendedName>
        <fullName evidence="3">Immunity protein 35 domain-containing protein</fullName>
    </recommendedName>
</protein>
<reference evidence="1 2" key="1">
    <citation type="submission" date="2022-09" db="EMBL/GenBank/DDBJ databases">
        <title>Chryseobacterium oleae sp.nov., isolated from the inter-root soil of Pyrola calliantha H. Andr. in Tibet.</title>
        <authorList>
            <person name="Li Z."/>
        </authorList>
    </citation>
    <scope>NUCLEOTIDE SEQUENCE [LARGE SCALE GENOMIC DNA]</scope>
    <source>
        <strain evidence="2">pc1-10</strain>
    </source>
</reference>